<proteinExistence type="inferred from homology"/>
<evidence type="ECO:0000313" key="6">
    <source>
        <dbReference type="EMBL" id="EQD29109.1"/>
    </source>
</evidence>
<dbReference type="PANTHER" id="PTHR42711">
    <property type="entry name" value="ABC TRANSPORTER ATP-BINDING PROTEIN"/>
    <property type="match status" value="1"/>
</dbReference>
<dbReference type="Gene3D" id="3.40.50.300">
    <property type="entry name" value="P-loop containing nucleotide triphosphate hydrolases"/>
    <property type="match status" value="1"/>
</dbReference>
<dbReference type="InterPro" id="IPR050763">
    <property type="entry name" value="ABC_transporter_ATP-binding"/>
</dbReference>
<comment type="similarity">
    <text evidence="1">Belongs to the ABC transporter superfamily.</text>
</comment>
<dbReference type="InterPro" id="IPR027417">
    <property type="entry name" value="P-loop_NTPase"/>
</dbReference>
<feature type="non-terminal residue" evidence="6">
    <location>
        <position position="1"/>
    </location>
</feature>
<protein>
    <submittedName>
        <fullName evidence="6">Nodulation factor exporter subunit NodI</fullName>
    </submittedName>
</protein>
<organism evidence="6">
    <name type="scientific">mine drainage metagenome</name>
    <dbReference type="NCBI Taxonomy" id="410659"/>
    <lineage>
        <taxon>unclassified sequences</taxon>
        <taxon>metagenomes</taxon>
        <taxon>ecological metagenomes</taxon>
    </lineage>
</organism>
<dbReference type="EMBL" id="AUZX01015418">
    <property type="protein sequence ID" value="EQD29109.1"/>
    <property type="molecule type" value="Genomic_DNA"/>
</dbReference>
<dbReference type="AlphaFoldDB" id="T0ZK75"/>
<dbReference type="Pfam" id="PF13304">
    <property type="entry name" value="AAA_21"/>
    <property type="match status" value="1"/>
</dbReference>
<sequence length="193" mass="22223">PREIEQRIASLLDFAQLTDRARTNLRELSGGTKRRLTLIRALIHDPELIILDEPTTGLDPHARQHLWDRLGSLRAAGRTLILTTHYMEEAERLCDRVAIMDQGRVRTLGAPRELVERSLPRFVLEIREPVAENLSLDPTCYALERVGALTLVYASRREPLADLVDRLHLSRYIERPTNLEDCFLKLTGRELRE</sequence>
<keyword evidence="4" id="KW-0067">ATP-binding</keyword>
<feature type="domain" description="ATPase AAA-type core" evidence="5">
    <location>
        <begin position="14"/>
        <end position="85"/>
    </location>
</feature>
<dbReference type="InterPro" id="IPR003959">
    <property type="entry name" value="ATPase_AAA_core"/>
</dbReference>
<keyword evidence="3" id="KW-0547">Nucleotide-binding</keyword>
<evidence type="ECO:0000259" key="5">
    <source>
        <dbReference type="Pfam" id="PF13304"/>
    </source>
</evidence>
<dbReference type="PANTHER" id="PTHR42711:SF5">
    <property type="entry name" value="ABC TRANSPORTER ATP-BINDING PROTEIN NATA"/>
    <property type="match status" value="1"/>
</dbReference>
<evidence type="ECO:0000256" key="1">
    <source>
        <dbReference type="ARBA" id="ARBA00005417"/>
    </source>
</evidence>
<accession>T0ZK75</accession>
<evidence type="ECO:0000256" key="4">
    <source>
        <dbReference type="ARBA" id="ARBA00022840"/>
    </source>
</evidence>
<evidence type="ECO:0000256" key="3">
    <source>
        <dbReference type="ARBA" id="ARBA00022741"/>
    </source>
</evidence>
<dbReference type="SUPFAM" id="SSF52540">
    <property type="entry name" value="P-loop containing nucleoside triphosphate hydrolases"/>
    <property type="match status" value="1"/>
</dbReference>
<reference evidence="6" key="1">
    <citation type="submission" date="2013-08" db="EMBL/GenBank/DDBJ databases">
        <authorList>
            <person name="Mendez C."/>
            <person name="Richter M."/>
            <person name="Ferrer M."/>
            <person name="Sanchez J."/>
        </authorList>
    </citation>
    <scope>NUCLEOTIDE SEQUENCE</scope>
</reference>
<evidence type="ECO:0000256" key="2">
    <source>
        <dbReference type="ARBA" id="ARBA00022448"/>
    </source>
</evidence>
<dbReference type="CDD" id="cd03230">
    <property type="entry name" value="ABC_DR_subfamily_A"/>
    <property type="match status" value="1"/>
</dbReference>
<keyword evidence="2" id="KW-0813">Transport</keyword>
<name>T0ZK75_9ZZZZ</name>
<dbReference type="GO" id="GO:0005524">
    <property type="term" value="F:ATP binding"/>
    <property type="evidence" value="ECO:0007669"/>
    <property type="project" value="UniProtKB-KW"/>
</dbReference>
<gene>
    <name evidence="6" type="ORF">B1A_20875</name>
</gene>
<comment type="caution">
    <text evidence="6">The sequence shown here is derived from an EMBL/GenBank/DDBJ whole genome shotgun (WGS) entry which is preliminary data.</text>
</comment>
<dbReference type="GO" id="GO:0016887">
    <property type="term" value="F:ATP hydrolysis activity"/>
    <property type="evidence" value="ECO:0007669"/>
    <property type="project" value="InterPro"/>
</dbReference>
<reference evidence="6" key="2">
    <citation type="journal article" date="2014" name="ISME J.">
        <title>Microbial stratification in low pH oxic and suboxic macroscopic growths along an acid mine drainage.</title>
        <authorList>
            <person name="Mendez-Garcia C."/>
            <person name="Mesa V."/>
            <person name="Sprenger R.R."/>
            <person name="Richter M."/>
            <person name="Diez M.S."/>
            <person name="Solano J."/>
            <person name="Bargiela R."/>
            <person name="Golyshina O.V."/>
            <person name="Manteca A."/>
            <person name="Ramos J.L."/>
            <person name="Gallego J.R."/>
            <person name="Llorente I."/>
            <person name="Martins Dos Santos V.A."/>
            <person name="Jensen O.N."/>
            <person name="Pelaez A.I."/>
            <person name="Sanchez J."/>
            <person name="Ferrer M."/>
        </authorList>
    </citation>
    <scope>NUCLEOTIDE SEQUENCE</scope>
</reference>